<dbReference type="Gene3D" id="3.40.430.10">
    <property type="entry name" value="Dihydrofolate Reductase, subunit A"/>
    <property type="match status" value="1"/>
</dbReference>
<dbReference type="GO" id="GO:0008703">
    <property type="term" value="F:5-amino-6-(5-phosphoribosylamino)uracil reductase activity"/>
    <property type="evidence" value="ECO:0007669"/>
    <property type="project" value="InterPro"/>
</dbReference>
<gene>
    <name evidence="2" type="ORF">A3Q29_03965</name>
</gene>
<protein>
    <submittedName>
        <fullName evidence="2">Diacylglycerol kinase</fullName>
    </submittedName>
</protein>
<evidence type="ECO:0000313" key="3">
    <source>
        <dbReference type="Proteomes" id="UP000179588"/>
    </source>
</evidence>
<dbReference type="RefSeq" id="WP_070927941.1">
    <property type="nucleotide sequence ID" value="NZ_CANMXG010000004.1"/>
</dbReference>
<dbReference type="OrthoDB" id="9782335at2"/>
<dbReference type="PANTHER" id="PTHR38011">
    <property type="entry name" value="DIHYDROFOLATE REDUCTASE FAMILY PROTEIN (AFU_ORTHOLOGUE AFUA_8G06820)"/>
    <property type="match status" value="1"/>
</dbReference>
<dbReference type="EMBL" id="LVIE01000168">
    <property type="protein sequence ID" value="OHT23847.1"/>
    <property type="molecule type" value="Genomic_DNA"/>
</dbReference>
<keyword evidence="2" id="KW-0418">Kinase</keyword>
<comment type="caution">
    <text evidence="2">The sequence shown here is derived from an EMBL/GenBank/DDBJ whole genome shotgun (WGS) entry which is preliminary data.</text>
</comment>
<dbReference type="GeneID" id="92279131"/>
<proteinExistence type="predicted"/>
<dbReference type="InterPro" id="IPR024072">
    <property type="entry name" value="DHFR-like_dom_sf"/>
</dbReference>
<dbReference type="Pfam" id="PF01872">
    <property type="entry name" value="RibD_C"/>
    <property type="match status" value="1"/>
</dbReference>
<organism evidence="2 3">
    <name type="scientific">Providencia stuartii</name>
    <dbReference type="NCBI Taxonomy" id="588"/>
    <lineage>
        <taxon>Bacteria</taxon>
        <taxon>Pseudomonadati</taxon>
        <taxon>Pseudomonadota</taxon>
        <taxon>Gammaproteobacteria</taxon>
        <taxon>Enterobacterales</taxon>
        <taxon>Morganellaceae</taxon>
        <taxon>Providencia</taxon>
    </lineage>
</organism>
<evidence type="ECO:0000259" key="1">
    <source>
        <dbReference type="Pfam" id="PF01872"/>
    </source>
</evidence>
<accession>A0A1S1HP80</accession>
<dbReference type="GO" id="GO:0016301">
    <property type="term" value="F:kinase activity"/>
    <property type="evidence" value="ECO:0007669"/>
    <property type="project" value="UniProtKB-KW"/>
</dbReference>
<dbReference type="InterPro" id="IPR050765">
    <property type="entry name" value="Riboflavin_Biosynth_HTPR"/>
</dbReference>
<evidence type="ECO:0000313" key="2">
    <source>
        <dbReference type="EMBL" id="OHT23847.1"/>
    </source>
</evidence>
<dbReference type="AlphaFoldDB" id="A0A1S1HP80"/>
<name>A0A1S1HP80_PROST</name>
<dbReference type="Proteomes" id="UP000179588">
    <property type="component" value="Unassembled WGS sequence"/>
</dbReference>
<dbReference type="InterPro" id="IPR002734">
    <property type="entry name" value="RibDG_C"/>
</dbReference>
<dbReference type="SUPFAM" id="SSF53597">
    <property type="entry name" value="Dihydrofolate reductase-like"/>
    <property type="match status" value="1"/>
</dbReference>
<keyword evidence="3" id="KW-1185">Reference proteome</keyword>
<sequence>MKFIAYIATSLDGYIADKNGDIDWLTNIDNPDGSDFGYAEFMASIDAVIMGRNTFETVLGFGGDWPFDKPVFVLSQSLSTLPESLPDSVKLLQGTLQQIELTLKPYNFKRVYIDGGKVIQTFLAENKIDELILTRAPILLGHGVPLFTQSDIQSHYRHVKTTVYLDTLVKSHYIKLAE</sequence>
<keyword evidence="2" id="KW-0808">Transferase</keyword>
<dbReference type="GO" id="GO:0009231">
    <property type="term" value="P:riboflavin biosynthetic process"/>
    <property type="evidence" value="ECO:0007669"/>
    <property type="project" value="InterPro"/>
</dbReference>
<feature type="domain" description="Bacterial bifunctional deaminase-reductase C-terminal" evidence="1">
    <location>
        <begin position="4"/>
        <end position="164"/>
    </location>
</feature>
<reference evidence="2 3" key="1">
    <citation type="submission" date="2016-03" db="EMBL/GenBank/DDBJ databases">
        <title>Genome sequence of Providencia stuartii strain, isolated from the salivary glands of larval Lucilia sericata.</title>
        <authorList>
            <person name="Yuan Y."/>
            <person name="Zhang Y."/>
            <person name="Fu S."/>
            <person name="Crippen T.L."/>
            <person name="Visi D."/>
            <person name="Benbow M.E."/>
            <person name="Allen M."/>
            <person name="Tomberlin J.K."/>
            <person name="Sze S.-H."/>
            <person name="Tarone A.M."/>
        </authorList>
    </citation>
    <scope>NUCLEOTIDE SEQUENCE [LARGE SCALE GENOMIC DNA]</scope>
    <source>
        <strain evidence="2 3">Crippen</strain>
    </source>
</reference>
<dbReference type="PANTHER" id="PTHR38011:SF11">
    <property type="entry name" value="2,5-DIAMINO-6-RIBOSYLAMINO-4(3H)-PYRIMIDINONE 5'-PHOSPHATE REDUCTASE"/>
    <property type="match status" value="1"/>
</dbReference>